<evidence type="ECO:0000313" key="1">
    <source>
        <dbReference type="EMBL" id="QHN76536.1"/>
    </source>
</evidence>
<reference evidence="1 2" key="1">
    <citation type="submission" date="2020-01" db="EMBL/GenBank/DDBJ databases">
        <title>Genome sequence of Arachis hypogaea, cultivar Shitouqi.</title>
        <authorList>
            <person name="Zhuang W."/>
            <person name="Chen H."/>
            <person name="Varshney R."/>
            <person name="Wang D."/>
            <person name="Ming R."/>
        </authorList>
    </citation>
    <scope>NUCLEOTIDE SEQUENCE [LARGE SCALE GENOMIC DNA]</scope>
    <source>
        <tissue evidence="1">Young leaf</tissue>
    </source>
</reference>
<protein>
    <recommendedName>
        <fullName evidence="3">Amidase domain-containing protein</fullName>
    </recommendedName>
</protein>
<sequence>MASWRKTNVIGTTKNAALANLARLSREGFEKLMSDYKLDTLVTPGSSVAPVLAIGRFPRINVPAGYDNKGVPFGINFGDLKG</sequence>
<dbReference type="PANTHER" id="PTHR42678">
    <property type="entry name" value="AMIDASE"/>
    <property type="match status" value="1"/>
</dbReference>
<dbReference type="AlphaFoldDB" id="A0A6B9V4W4"/>
<dbReference type="PANTHER" id="PTHR42678:SF34">
    <property type="entry name" value="OS04G0183300 PROTEIN"/>
    <property type="match status" value="1"/>
</dbReference>
<dbReference type="SUPFAM" id="SSF75304">
    <property type="entry name" value="Amidase signature (AS) enzymes"/>
    <property type="match status" value="1"/>
</dbReference>
<accession>A0A6B9V4W4</accession>
<dbReference type="EMBL" id="CP031001">
    <property type="protein sequence ID" value="QHN76536.1"/>
    <property type="molecule type" value="Genomic_DNA"/>
</dbReference>
<dbReference type="InterPro" id="IPR036928">
    <property type="entry name" value="AS_sf"/>
</dbReference>
<proteinExistence type="predicted"/>
<name>A0A6B9V4W4_ARAHY</name>
<evidence type="ECO:0008006" key="3">
    <source>
        <dbReference type="Google" id="ProtNLM"/>
    </source>
</evidence>
<dbReference type="Gene3D" id="3.90.1300.10">
    <property type="entry name" value="Amidase signature (AS) domain"/>
    <property type="match status" value="1"/>
</dbReference>
<dbReference type="Proteomes" id="UP000464620">
    <property type="component" value="Chromosome B09"/>
</dbReference>
<evidence type="ECO:0000313" key="2">
    <source>
        <dbReference type="Proteomes" id="UP000464620"/>
    </source>
</evidence>
<organism evidence="1 2">
    <name type="scientific">Arachis hypogaea</name>
    <name type="common">Peanut</name>
    <dbReference type="NCBI Taxonomy" id="3818"/>
    <lineage>
        <taxon>Eukaryota</taxon>
        <taxon>Viridiplantae</taxon>
        <taxon>Streptophyta</taxon>
        <taxon>Embryophyta</taxon>
        <taxon>Tracheophyta</taxon>
        <taxon>Spermatophyta</taxon>
        <taxon>Magnoliopsida</taxon>
        <taxon>eudicotyledons</taxon>
        <taxon>Gunneridae</taxon>
        <taxon>Pentapetalae</taxon>
        <taxon>rosids</taxon>
        <taxon>fabids</taxon>
        <taxon>Fabales</taxon>
        <taxon>Fabaceae</taxon>
        <taxon>Papilionoideae</taxon>
        <taxon>50 kb inversion clade</taxon>
        <taxon>dalbergioids sensu lato</taxon>
        <taxon>Dalbergieae</taxon>
        <taxon>Pterocarpus clade</taxon>
        <taxon>Arachis</taxon>
    </lineage>
</organism>
<gene>
    <name evidence="1" type="ORF">DS421_19g644710</name>
</gene>